<dbReference type="Pfam" id="PF02579">
    <property type="entry name" value="Nitro_FeMo-Co"/>
    <property type="match status" value="1"/>
</dbReference>
<comment type="caution">
    <text evidence="2">The sequence shown here is derived from an EMBL/GenBank/DDBJ whole genome shotgun (WGS) entry which is preliminary data.</text>
</comment>
<sequence length="125" mass="13974">MKIAIASDDEKVVASHFGRTKGFVIFEVEGKAIKNQEYRPNTFTGQARGLEGAGHELDRHTPILNALKDCQVVITHGMGRRIYDDLKRIGIEVFITDETDVNKALKLYLSGELIDRPELGCPPKH</sequence>
<evidence type="ECO:0000259" key="1">
    <source>
        <dbReference type="Pfam" id="PF02579"/>
    </source>
</evidence>
<dbReference type="AlphaFoldDB" id="A0A7C6AA74"/>
<proteinExistence type="predicted"/>
<protein>
    <submittedName>
        <fullName evidence="2">Iron-molybdenum cofactor biosynthesis protein</fullName>
    </submittedName>
</protein>
<dbReference type="InterPro" id="IPR003731">
    <property type="entry name" value="Di-Nase_FeMo-co_biosynth"/>
</dbReference>
<feature type="domain" description="Dinitrogenase iron-molybdenum cofactor biosynthesis" evidence="1">
    <location>
        <begin position="9"/>
        <end position="109"/>
    </location>
</feature>
<dbReference type="InterPro" id="IPR051840">
    <property type="entry name" value="NifX/NifY_domain"/>
</dbReference>
<dbReference type="SUPFAM" id="SSF53146">
    <property type="entry name" value="Nitrogenase accessory factor-like"/>
    <property type="match status" value="1"/>
</dbReference>
<name>A0A7C6AA74_UNCW3</name>
<dbReference type="InterPro" id="IPR036105">
    <property type="entry name" value="DiNase_FeMo-co_biosyn_sf"/>
</dbReference>
<dbReference type="PANTHER" id="PTHR33937:SF2">
    <property type="entry name" value="DINITROGENASE IRON-MOLYBDENUM COFACTOR BIOSYNTHESIS DOMAIN-CONTAINING PROTEIN"/>
    <property type="match status" value="1"/>
</dbReference>
<dbReference type="CDD" id="cd00562">
    <property type="entry name" value="NifX_NifB"/>
    <property type="match status" value="1"/>
</dbReference>
<evidence type="ECO:0000313" key="2">
    <source>
        <dbReference type="EMBL" id="HHS52344.1"/>
    </source>
</evidence>
<accession>A0A7C6AA74</accession>
<organism evidence="2">
    <name type="scientific">candidate division WOR-3 bacterium</name>
    <dbReference type="NCBI Taxonomy" id="2052148"/>
    <lineage>
        <taxon>Bacteria</taxon>
        <taxon>Bacteria division WOR-3</taxon>
    </lineage>
</organism>
<dbReference type="PANTHER" id="PTHR33937">
    <property type="entry name" value="IRON-MOLYBDENUM PROTEIN-RELATED-RELATED"/>
    <property type="match status" value="1"/>
</dbReference>
<dbReference type="Gene3D" id="3.30.420.130">
    <property type="entry name" value="Dinitrogenase iron-molybdenum cofactor biosynthesis domain"/>
    <property type="match status" value="1"/>
</dbReference>
<gene>
    <name evidence="2" type="ORF">ENW73_05700</name>
</gene>
<reference evidence="2" key="1">
    <citation type="journal article" date="2020" name="mSystems">
        <title>Genome- and Community-Level Interaction Insights into Carbon Utilization and Element Cycling Functions of Hydrothermarchaeota in Hydrothermal Sediment.</title>
        <authorList>
            <person name="Zhou Z."/>
            <person name="Liu Y."/>
            <person name="Xu W."/>
            <person name="Pan J."/>
            <person name="Luo Z.H."/>
            <person name="Li M."/>
        </authorList>
    </citation>
    <scope>NUCLEOTIDE SEQUENCE [LARGE SCALE GENOMIC DNA]</scope>
    <source>
        <strain evidence="2">SpSt-876</strain>
    </source>
</reference>
<dbReference type="EMBL" id="DTLI01000139">
    <property type="protein sequence ID" value="HHS52344.1"/>
    <property type="molecule type" value="Genomic_DNA"/>
</dbReference>